<comment type="caution">
    <text evidence="2">The sequence shown here is derived from an EMBL/GenBank/DDBJ whole genome shotgun (WGS) entry which is preliminary data.</text>
</comment>
<name>A0A7C4H253_9CREN</name>
<evidence type="ECO:0000313" key="2">
    <source>
        <dbReference type="EMBL" id="HGM06931.1"/>
    </source>
</evidence>
<feature type="transmembrane region" description="Helical" evidence="1">
    <location>
        <begin position="12"/>
        <end position="37"/>
    </location>
</feature>
<keyword evidence="1" id="KW-0812">Transmembrane</keyword>
<protein>
    <submittedName>
        <fullName evidence="2">Uncharacterized protein</fullName>
    </submittedName>
</protein>
<feature type="transmembrane region" description="Helical" evidence="1">
    <location>
        <begin position="43"/>
        <end position="65"/>
    </location>
</feature>
<organism evidence="2">
    <name type="scientific">Ignisphaera aggregans</name>
    <dbReference type="NCBI Taxonomy" id="334771"/>
    <lineage>
        <taxon>Archaea</taxon>
        <taxon>Thermoproteota</taxon>
        <taxon>Thermoprotei</taxon>
        <taxon>Desulfurococcales</taxon>
        <taxon>Desulfurococcaceae</taxon>
        <taxon>Ignisphaera</taxon>
    </lineage>
</organism>
<evidence type="ECO:0000256" key="1">
    <source>
        <dbReference type="SAM" id="Phobius"/>
    </source>
</evidence>
<accession>A0A7C4H253</accession>
<sequence length="382" mass="44363">MFNEDLHYNIRFFLMVVASFMIFIPIYRNSLLFQFYIGNMPLLLPSALILGYLLGFIDVNFTALLSTRMISPIKMDEVLRKAKKVQEPYLTTPARSIDKIILYSFGEESIRGIFIVFLLYIIKVDIALCVLLSAVVFHFSRSIPLYAKIPKLIDDICLAIIFLNFGVLGALIAHTVLNIYIMYPLWKKEEKNSMRIVTLTKQSRYMSKPLIINQTLDEFLNSMTLMYLENIRVENEVELDESINDYSFDYIQHFVELEPLDDRELFIVEKYFSEKLYKYLDLLLIAYGKASKPIRKIGGGYGKYTALHIEIEGNYVVPVVNAIKTYFSEGERGFIKGVVLAGVFISQIHENYREISRIRLDFPLPLDLGLQFVSPVYLEWMK</sequence>
<feature type="transmembrane region" description="Helical" evidence="1">
    <location>
        <begin position="159"/>
        <end position="186"/>
    </location>
</feature>
<keyword evidence="1" id="KW-1133">Transmembrane helix</keyword>
<gene>
    <name evidence="2" type="ORF">ENU31_00780</name>
</gene>
<feature type="transmembrane region" description="Helical" evidence="1">
    <location>
        <begin position="113"/>
        <end position="139"/>
    </location>
</feature>
<reference evidence="2" key="1">
    <citation type="journal article" date="2020" name="mSystems">
        <title>Genome- and Community-Level Interaction Insights into Carbon Utilization and Element Cycling Functions of Hydrothermarchaeota in Hydrothermal Sediment.</title>
        <authorList>
            <person name="Zhou Z."/>
            <person name="Liu Y."/>
            <person name="Xu W."/>
            <person name="Pan J."/>
            <person name="Luo Z.H."/>
            <person name="Li M."/>
        </authorList>
    </citation>
    <scope>NUCLEOTIDE SEQUENCE [LARGE SCALE GENOMIC DNA]</scope>
    <source>
        <strain evidence="2">SpSt-658</strain>
    </source>
</reference>
<proteinExistence type="predicted"/>
<keyword evidence="1" id="KW-0472">Membrane</keyword>
<dbReference type="EMBL" id="DTCA01000031">
    <property type="protein sequence ID" value="HGM06931.1"/>
    <property type="molecule type" value="Genomic_DNA"/>
</dbReference>
<dbReference type="AlphaFoldDB" id="A0A7C4H253"/>